<accession>A0ACC1SMN2</accession>
<keyword evidence="2" id="KW-1185">Reference proteome</keyword>
<name>A0ACC1SMN2_9HYPO</name>
<gene>
    <name evidence="1" type="ORF">NM208_g3894</name>
</gene>
<comment type="caution">
    <text evidence="1">The sequence shown here is derived from an EMBL/GenBank/DDBJ whole genome shotgun (WGS) entry which is preliminary data.</text>
</comment>
<protein>
    <submittedName>
        <fullName evidence="1">Uncharacterized protein</fullName>
    </submittedName>
</protein>
<evidence type="ECO:0000313" key="2">
    <source>
        <dbReference type="Proteomes" id="UP001148629"/>
    </source>
</evidence>
<dbReference type="Proteomes" id="UP001148629">
    <property type="component" value="Unassembled WGS sequence"/>
</dbReference>
<organism evidence="1 2">
    <name type="scientific">Fusarium decemcellulare</name>
    <dbReference type="NCBI Taxonomy" id="57161"/>
    <lineage>
        <taxon>Eukaryota</taxon>
        <taxon>Fungi</taxon>
        <taxon>Dikarya</taxon>
        <taxon>Ascomycota</taxon>
        <taxon>Pezizomycotina</taxon>
        <taxon>Sordariomycetes</taxon>
        <taxon>Hypocreomycetidae</taxon>
        <taxon>Hypocreales</taxon>
        <taxon>Nectriaceae</taxon>
        <taxon>Fusarium</taxon>
        <taxon>Fusarium decemcellulare species complex</taxon>
    </lineage>
</organism>
<proteinExistence type="predicted"/>
<dbReference type="EMBL" id="JANRMS010000275">
    <property type="protein sequence ID" value="KAJ3542808.1"/>
    <property type="molecule type" value="Genomic_DNA"/>
</dbReference>
<reference evidence="1" key="1">
    <citation type="submission" date="2022-08" db="EMBL/GenBank/DDBJ databases">
        <title>Genome Sequence of Fusarium decemcellulare.</title>
        <authorList>
            <person name="Buettner E."/>
        </authorList>
    </citation>
    <scope>NUCLEOTIDE SEQUENCE</scope>
    <source>
        <strain evidence="1">Babe19</strain>
    </source>
</reference>
<sequence length="738" mass="82260">MADQGDKNIETLGRINTQLRQAIQACFPCAYEQYVTIQIPGTIIDTRLGGSYLPKDRVTADIRNMIQCNESMLVDSMVPLDKVMLAKLGPTGKSVTRSYMTALDMLVPRKTEIGSLDTEPDLGNSDNTSKYSQAMKFLRSRETILTPNSAILGSRVLDAKDHFEAQGIPGTVVDRYVEKQLAWSEARGKWDAVRSQAQEARELGDAVQQSAAMFSARQKDLKRAQGELHARWMDWVVNGDKFRVEYCFSIVDRDSIMARIERGREATRDSLLTSINGTEWAQVALDPPHWAKLCRTKALDWKTRNQTNPAHLQLRLESLKRMKQAYEVYNQHLDNRSETKQAKATWDGTDKEFLELEDKIKKEDDASKKQSLEVKRDRLKPLWNALKDVKETTDAIVKTKDDIEKSQDATNTTLENELVKLEADLVRFNNVAAREEIAGGVRSTQEAARRDALATINNCESQIRQYAAADNKTEDDKTKQNEVQVQLDEAKEKWRKANVALQEIRTKETMASLEGDGLTTLKTSIAGQLTSINDEISDLQGKLSTSGIGGPTEAPSVILGVDNNNNLVKEGYESQKSQLNQDSSTAEEESADVWTKVAFSVGSKSDKVSVKESNLSASANVSVGNWFASVQANTSFSVSSKEVQSKMSSCTVDGSFSAMVVNIKRPWLHSDLFQDFDVDIPVDTKLSPGAHQIKEWVENGDSGTGVNKRTEYGKFPAYPTAFIVAADTVLEFKSNYQE</sequence>
<evidence type="ECO:0000313" key="1">
    <source>
        <dbReference type="EMBL" id="KAJ3542808.1"/>
    </source>
</evidence>